<keyword evidence="3" id="KW-1185">Reference proteome</keyword>
<feature type="region of interest" description="Disordered" evidence="1">
    <location>
        <begin position="985"/>
        <end position="1013"/>
    </location>
</feature>
<feature type="region of interest" description="Disordered" evidence="1">
    <location>
        <begin position="1629"/>
        <end position="1652"/>
    </location>
</feature>
<feature type="compositionally biased region" description="Polar residues" evidence="1">
    <location>
        <begin position="1362"/>
        <end position="1373"/>
    </location>
</feature>
<protein>
    <submittedName>
        <fullName evidence="2">Uncharacterized protein</fullName>
    </submittedName>
</protein>
<dbReference type="EMBL" id="JAACJP010000016">
    <property type="protein sequence ID" value="KAF5379375.1"/>
    <property type="molecule type" value="Genomic_DNA"/>
</dbReference>
<feature type="compositionally biased region" description="Polar residues" evidence="1">
    <location>
        <begin position="1635"/>
        <end position="1647"/>
    </location>
</feature>
<feature type="region of interest" description="Disordered" evidence="1">
    <location>
        <begin position="1084"/>
        <end position="1105"/>
    </location>
</feature>
<evidence type="ECO:0000313" key="2">
    <source>
        <dbReference type="EMBL" id="KAF5379375.1"/>
    </source>
</evidence>
<evidence type="ECO:0000313" key="3">
    <source>
        <dbReference type="Proteomes" id="UP000565441"/>
    </source>
</evidence>
<feature type="region of interest" description="Disordered" evidence="1">
    <location>
        <begin position="1125"/>
        <end position="1145"/>
    </location>
</feature>
<feature type="compositionally biased region" description="Acidic residues" evidence="1">
    <location>
        <begin position="1084"/>
        <end position="1095"/>
    </location>
</feature>
<accession>A0A8H5HA06</accession>
<gene>
    <name evidence="2" type="ORF">D9615_006649</name>
</gene>
<feature type="compositionally biased region" description="Low complexity" evidence="1">
    <location>
        <begin position="1678"/>
        <end position="1687"/>
    </location>
</feature>
<comment type="caution">
    <text evidence="2">The sequence shown here is derived from an EMBL/GenBank/DDBJ whole genome shotgun (WGS) entry which is preliminary data.</text>
</comment>
<feature type="region of interest" description="Disordered" evidence="1">
    <location>
        <begin position="1"/>
        <end position="37"/>
    </location>
</feature>
<feature type="compositionally biased region" description="Acidic residues" evidence="1">
    <location>
        <begin position="711"/>
        <end position="735"/>
    </location>
</feature>
<feature type="region of interest" description="Disordered" evidence="1">
    <location>
        <begin position="628"/>
        <end position="773"/>
    </location>
</feature>
<sequence>MFVSYPMFPRSRRTRQSRASNGQPRHPSSVHIGSRTSPRSYNISTMISNILVALSIKSNIYQVPLELVRPCERYFTPMEHIFLNSNTGERERAIVLTYVPERAEFRKNTAFINLYVDIEEYPLYGRAGVARFLPEDPVPAAGSMDTLTPPSNLYTSCQAPLAQQERVEVLDEVQDAKAKLANVVANIQQGVDYDKEEETRRLLFSLVELEDMKLHVATMSANIQKLLPPDIRTLLEEFDRGTDIESFVIRGVDTNDLVVSQPPPSLAEVYVDKETGAADTNDLVVSQLPPSPTKVYVNKETGAADTNDLVVSQPPPSPAKVYVDKETDAVETNDLVVSQPPPSPAKVYVDKATGATDLQGRLQPAAAYIDTNNSLDYVETPAPAPTSAYRDIRGGARPSNSQASAPAPVPESKSKSYSYWDVKTHSPSVFVPWRPRPPSYYIYRSPTISPLRSSNASSASLAPIPPLMLTLSGTSDGTSYGDTLLDIDSDSDSNSNSNSDLGAADAALVPSLSFECGLSDCRTRHGPLLRAREGARWVAESKSQEAPPASLTVPVVPPARLGVEDAPEPVTVAVAVVEPLPVELYCGVVVVTGCASGQGWSQLGEEKEQEEMESVLEAATAIAIGSPSPSARLAAGVSRDVEGDDDGAAEKEITEYLETETDDDDKGDVEEEEEDASYGGDHDEVQDSDPDVLLHEGDNDEDGGVPGTYSEGDDEYESQGEDEEGPGVEDEEEGSAAEACDVEQVGTENSQLDMEAKANVEEAEVEDEEERGFAAEGACDVGQVKTEELQLDMEERASLVAEADVEDACVHILDLEPEEIKAFRETRPPDIAPSEDDPDPASVEHKYKSDSEMALGAEYVAPAAVNGDLVSKFEDEEAPIAEESQETLTEPPISAPNEGLAAEMGASSDDQPLAAEYVAPAAVSKFEEAPIAEESQETPTEPPISAPNEGLAAGIGASSEDQPLASEDMAMAPAAVYGDLVSKFEDEDEDEEAPIAEDPTEPPISANEGPAAGMGDLETLEGMVSLCLEDLLAIYREIELDTTEAHEYGHEHEHEHAHAHEHELYEMNSEGCDYSLIFEYVEGAEEVEEEEEEEADSHTASGDLAHSMDREADCLAERPDSKVEIQQAEKTDVVNDTHSPQDDDITTRAEDDAQAQAEDGVHVDDDDPDSLEVNNVFAVVLGLEVVVGTKLGKQVKDGVEADDAFTLHSGGLISNLEGELALDFSTSKMDDGVDNGGDTSPTTNTNREDDDSESLDERKRRSMIAQGIRREVLYEDDVPSTPKNNWHAHEREREHVHEHEHEHAHAHEHEHEHEHEHAHAHEHEHANEHEPYETNSEGRDYSSIFVEGAEEEEEKEEEADSHTASGDLAQSTDGEADCLAERPNLSVEIQQAEKADVVNDTYSRQDDMTTRTEEEAQAQAEDSVHVDDDNSDSLEIDNKVTVLLGVEEVVGTKLEEQAEDGVKAGDAYNLVSNIDEEPTDMKGALDSSTSKMDDGVDSGGETSPLTNREDDEKSLDERKRRSVIAQGKRREGLYEDEDDEVPSTPKNNRSRRPLDSPTSESAEHPTRTKKNLRGVSAIFGFTPTAPELLQRRESLTPITTDANRKHSPSRSLPCFRMLKLKGTGRLLNGAWKPSSGGNDSEAVSGSSPRKLKKMKPATTLWGNATAYGSPTPTPTPAPTATATSTAPEIARSPRKRVVFPSELWSSAAARELPAPEPAPSLSPGKKGAGVWGNAMRALRLPKEVTEPKKGAGISIAHDAKVNLALLMPKAVSAQIYYSRKR</sequence>
<feature type="compositionally biased region" description="Basic and acidic residues" evidence="1">
    <location>
        <begin position="1507"/>
        <end position="1519"/>
    </location>
</feature>
<feature type="region of interest" description="Disordered" evidence="1">
    <location>
        <begin position="821"/>
        <end position="849"/>
    </location>
</feature>
<feature type="region of interest" description="Disordered" evidence="1">
    <location>
        <begin position="1665"/>
        <end position="1690"/>
    </location>
</feature>
<feature type="compositionally biased region" description="Acidic residues" evidence="1">
    <location>
        <begin position="655"/>
        <end position="676"/>
    </location>
</feature>
<feature type="region of interest" description="Disordered" evidence="1">
    <location>
        <begin position="1456"/>
        <end position="1574"/>
    </location>
</feature>
<feature type="compositionally biased region" description="Basic and acidic residues" evidence="1">
    <location>
        <begin position="1287"/>
        <end position="1340"/>
    </location>
</feature>
<feature type="region of interest" description="Disordered" evidence="1">
    <location>
        <begin position="379"/>
        <end position="414"/>
    </location>
</feature>
<feature type="compositionally biased region" description="Acidic residues" evidence="1">
    <location>
        <begin position="985"/>
        <end position="1000"/>
    </location>
</feature>
<organism evidence="2 3">
    <name type="scientific">Tricholomella constricta</name>
    <dbReference type="NCBI Taxonomy" id="117010"/>
    <lineage>
        <taxon>Eukaryota</taxon>
        <taxon>Fungi</taxon>
        <taxon>Dikarya</taxon>
        <taxon>Basidiomycota</taxon>
        <taxon>Agaricomycotina</taxon>
        <taxon>Agaricomycetes</taxon>
        <taxon>Agaricomycetidae</taxon>
        <taxon>Agaricales</taxon>
        <taxon>Tricholomatineae</taxon>
        <taxon>Lyophyllaceae</taxon>
        <taxon>Tricholomella</taxon>
    </lineage>
</organism>
<proteinExistence type="predicted"/>
<feature type="region of interest" description="Disordered" evidence="1">
    <location>
        <begin position="1398"/>
        <end position="1433"/>
    </location>
</feature>
<feature type="compositionally biased region" description="Basic and acidic residues" evidence="1">
    <location>
        <begin position="1398"/>
        <end position="1414"/>
    </location>
</feature>
<feature type="compositionally biased region" description="Acidic residues" evidence="1">
    <location>
        <begin position="1348"/>
        <end position="1359"/>
    </location>
</feature>
<feature type="compositionally biased region" description="Acidic residues" evidence="1">
    <location>
        <begin position="761"/>
        <end position="770"/>
    </location>
</feature>
<feature type="region of interest" description="Disordered" evidence="1">
    <location>
        <begin position="870"/>
        <end position="961"/>
    </location>
</feature>
<reference evidence="2 3" key="1">
    <citation type="journal article" date="2020" name="ISME J.">
        <title>Uncovering the hidden diversity of litter-decomposition mechanisms in mushroom-forming fungi.</title>
        <authorList>
            <person name="Floudas D."/>
            <person name="Bentzer J."/>
            <person name="Ahren D."/>
            <person name="Johansson T."/>
            <person name="Persson P."/>
            <person name="Tunlid A."/>
        </authorList>
    </citation>
    <scope>NUCLEOTIDE SEQUENCE [LARGE SCALE GENOMIC DNA]</scope>
    <source>
        <strain evidence="2 3">CBS 661.87</strain>
    </source>
</reference>
<dbReference type="Proteomes" id="UP000565441">
    <property type="component" value="Unassembled WGS sequence"/>
</dbReference>
<feature type="region of interest" description="Disordered" evidence="1">
    <location>
        <begin position="1226"/>
        <end position="1385"/>
    </location>
</feature>
<evidence type="ECO:0000256" key="1">
    <source>
        <dbReference type="SAM" id="MobiDB-lite"/>
    </source>
</evidence>
<name>A0A8H5HA06_9AGAR</name>
<feature type="compositionally biased region" description="Acidic residues" evidence="1">
    <location>
        <begin position="874"/>
        <end position="885"/>
    </location>
</feature>